<accession>A0A8J3JX94</accession>
<evidence type="ECO:0000256" key="2">
    <source>
        <dbReference type="SAM" id="SignalP"/>
    </source>
</evidence>
<organism evidence="3 4">
    <name type="scientific">Catellatospora bangladeshensis</name>
    <dbReference type="NCBI Taxonomy" id="310355"/>
    <lineage>
        <taxon>Bacteria</taxon>
        <taxon>Bacillati</taxon>
        <taxon>Actinomycetota</taxon>
        <taxon>Actinomycetes</taxon>
        <taxon>Micromonosporales</taxon>
        <taxon>Micromonosporaceae</taxon>
        <taxon>Catellatospora</taxon>
    </lineage>
</organism>
<feature type="region of interest" description="Disordered" evidence="1">
    <location>
        <begin position="32"/>
        <end position="55"/>
    </location>
</feature>
<dbReference type="PROSITE" id="PS51257">
    <property type="entry name" value="PROKAR_LIPOPROTEIN"/>
    <property type="match status" value="1"/>
</dbReference>
<evidence type="ECO:0008006" key="5">
    <source>
        <dbReference type="Google" id="ProtNLM"/>
    </source>
</evidence>
<keyword evidence="4" id="KW-1185">Reference proteome</keyword>
<reference evidence="3 4" key="1">
    <citation type="submission" date="2021-01" db="EMBL/GenBank/DDBJ databases">
        <title>Whole genome shotgun sequence of Catellatospora bangladeshensis NBRC 107357.</title>
        <authorList>
            <person name="Komaki H."/>
            <person name="Tamura T."/>
        </authorList>
    </citation>
    <scope>NUCLEOTIDE SEQUENCE [LARGE SCALE GENOMIC DNA]</scope>
    <source>
        <strain evidence="3 4">NBRC 107357</strain>
    </source>
</reference>
<dbReference type="RefSeq" id="WP_203755165.1">
    <property type="nucleotide sequence ID" value="NZ_BONF01000046.1"/>
</dbReference>
<gene>
    <name evidence="3" type="ORF">Cba03nite_67180</name>
</gene>
<evidence type="ECO:0000256" key="1">
    <source>
        <dbReference type="SAM" id="MobiDB-lite"/>
    </source>
</evidence>
<evidence type="ECO:0000313" key="4">
    <source>
        <dbReference type="Proteomes" id="UP000601223"/>
    </source>
</evidence>
<keyword evidence="2" id="KW-0732">Signal</keyword>
<dbReference type="AlphaFoldDB" id="A0A8J3JX94"/>
<sequence>MPTNRVRRTATTVTALVTLALLAACTGAGRPEAAPVGSATPAASAPAGAAPSASVPATAAPTATALAGPVLGPYGLGRLRLGQTRPEALATGEIGGVDGSGGCGPVELKAAPAAEVESSGVTFSDRLGMVAIHAYSGVRTAEGLVEGATYAEVKRIYPNWVSATGDGGGKEGHGVVDVPGNAKAHYRIDVFQGKVRSISLQLKNQDCYE</sequence>
<proteinExistence type="predicted"/>
<feature type="signal peptide" evidence="2">
    <location>
        <begin position="1"/>
        <end position="23"/>
    </location>
</feature>
<name>A0A8J3JX94_9ACTN</name>
<dbReference type="Proteomes" id="UP000601223">
    <property type="component" value="Unassembled WGS sequence"/>
</dbReference>
<evidence type="ECO:0000313" key="3">
    <source>
        <dbReference type="EMBL" id="GIF85369.1"/>
    </source>
</evidence>
<feature type="compositionally biased region" description="Low complexity" evidence="1">
    <location>
        <begin position="33"/>
        <end position="55"/>
    </location>
</feature>
<feature type="chain" id="PRO_5039344620" description="Lipoprotein" evidence="2">
    <location>
        <begin position="24"/>
        <end position="209"/>
    </location>
</feature>
<dbReference type="EMBL" id="BONF01000046">
    <property type="protein sequence ID" value="GIF85369.1"/>
    <property type="molecule type" value="Genomic_DNA"/>
</dbReference>
<comment type="caution">
    <text evidence="3">The sequence shown here is derived from an EMBL/GenBank/DDBJ whole genome shotgun (WGS) entry which is preliminary data.</text>
</comment>
<protein>
    <recommendedName>
        <fullName evidence="5">Lipoprotein</fullName>
    </recommendedName>
</protein>